<feature type="transmembrane region" description="Helical" evidence="6">
    <location>
        <begin position="182"/>
        <end position="203"/>
    </location>
</feature>
<dbReference type="OrthoDB" id="5638726at2"/>
<keyword evidence="3 6" id="KW-0812">Transmembrane</keyword>
<dbReference type="EMBL" id="CP045871">
    <property type="protein sequence ID" value="QGG80714.1"/>
    <property type="molecule type" value="Genomic_DNA"/>
</dbReference>
<dbReference type="PANTHER" id="PTHR30086">
    <property type="entry name" value="ARGININE EXPORTER PROTEIN ARGO"/>
    <property type="match status" value="1"/>
</dbReference>
<keyword evidence="8" id="KW-1185">Reference proteome</keyword>
<dbReference type="Pfam" id="PF01810">
    <property type="entry name" value="LysE"/>
    <property type="match status" value="1"/>
</dbReference>
<comment type="subcellular location">
    <subcellularLocation>
        <location evidence="1">Cell membrane</location>
        <topology evidence="1">Multi-pass membrane protein</topology>
    </subcellularLocation>
</comment>
<protein>
    <submittedName>
        <fullName evidence="7">Amino acid transporter</fullName>
    </submittedName>
</protein>
<keyword evidence="5 6" id="KW-0472">Membrane</keyword>
<feature type="transmembrane region" description="Helical" evidence="6">
    <location>
        <begin position="111"/>
        <end position="129"/>
    </location>
</feature>
<dbReference type="AlphaFoldDB" id="A0A5Q2QC84"/>
<evidence type="ECO:0000256" key="3">
    <source>
        <dbReference type="ARBA" id="ARBA00022692"/>
    </source>
</evidence>
<proteinExistence type="predicted"/>
<evidence type="ECO:0000256" key="5">
    <source>
        <dbReference type="ARBA" id="ARBA00023136"/>
    </source>
</evidence>
<evidence type="ECO:0000256" key="2">
    <source>
        <dbReference type="ARBA" id="ARBA00022475"/>
    </source>
</evidence>
<keyword evidence="4 6" id="KW-1133">Transmembrane helix</keyword>
<dbReference type="PANTHER" id="PTHR30086:SF20">
    <property type="entry name" value="ARGININE EXPORTER PROTEIN ARGO-RELATED"/>
    <property type="match status" value="1"/>
</dbReference>
<reference evidence="7 8" key="1">
    <citation type="submission" date="2019-11" db="EMBL/GenBank/DDBJ databases">
        <authorList>
            <person name="Khan S.A."/>
            <person name="Jeon C.O."/>
            <person name="Chun B.H."/>
        </authorList>
    </citation>
    <scope>NUCLEOTIDE SEQUENCE [LARGE SCALE GENOMIC DNA]</scope>
    <source>
        <strain evidence="7 8">IMCC 1097</strain>
    </source>
</reference>
<feature type="transmembrane region" description="Helical" evidence="6">
    <location>
        <begin position="149"/>
        <end position="170"/>
    </location>
</feature>
<name>A0A5Q2QC84_9GAMM</name>
<keyword evidence="2" id="KW-1003">Cell membrane</keyword>
<organism evidence="7 8">
    <name type="scientific">Litorivicinus lipolyticus</name>
    <dbReference type="NCBI Taxonomy" id="418701"/>
    <lineage>
        <taxon>Bacteria</taxon>
        <taxon>Pseudomonadati</taxon>
        <taxon>Pseudomonadota</taxon>
        <taxon>Gammaproteobacteria</taxon>
        <taxon>Oceanospirillales</taxon>
        <taxon>Litorivicinaceae</taxon>
        <taxon>Litorivicinus</taxon>
    </lineage>
</organism>
<feature type="transmembrane region" description="Helical" evidence="6">
    <location>
        <begin position="6"/>
        <end position="24"/>
    </location>
</feature>
<evidence type="ECO:0000313" key="8">
    <source>
        <dbReference type="Proteomes" id="UP000388235"/>
    </source>
</evidence>
<feature type="transmembrane region" description="Helical" evidence="6">
    <location>
        <begin position="36"/>
        <end position="61"/>
    </location>
</feature>
<dbReference type="RefSeq" id="WP_153714218.1">
    <property type="nucleotide sequence ID" value="NZ_CP045871.1"/>
</dbReference>
<accession>A0A5Q2QC84</accession>
<dbReference type="GO" id="GO:0005886">
    <property type="term" value="C:plasma membrane"/>
    <property type="evidence" value="ECO:0007669"/>
    <property type="project" value="UniProtKB-SubCell"/>
</dbReference>
<sequence>MTQTLTIFVQAFFLAAGLIMAIGAQNAHVLRQGIAGHYVGLSVALCAFFDTVLMTAGVYGFGWLLQTVPQLESIARLGGAAFLLWYGLRCARSACAPLAEVSVQARVATNWIVAVTTVTAFTLLNPHVYLDTVVLIGSIGGAYQGAERMAFAAGSVTASWVWFVCLGYGARLIRPWFENPRAWQVLDGIIAAVMFTIAAALLWEQFV</sequence>
<dbReference type="GO" id="GO:0015171">
    <property type="term" value="F:amino acid transmembrane transporter activity"/>
    <property type="evidence" value="ECO:0007669"/>
    <property type="project" value="TreeGrafter"/>
</dbReference>
<gene>
    <name evidence="7" type="ORF">GH975_09085</name>
</gene>
<evidence type="ECO:0000313" key="7">
    <source>
        <dbReference type="EMBL" id="QGG80714.1"/>
    </source>
</evidence>
<evidence type="ECO:0000256" key="6">
    <source>
        <dbReference type="SAM" id="Phobius"/>
    </source>
</evidence>
<evidence type="ECO:0000256" key="4">
    <source>
        <dbReference type="ARBA" id="ARBA00022989"/>
    </source>
</evidence>
<dbReference type="Proteomes" id="UP000388235">
    <property type="component" value="Chromosome"/>
</dbReference>
<dbReference type="KEGG" id="llp:GH975_09085"/>
<dbReference type="InterPro" id="IPR001123">
    <property type="entry name" value="LeuE-type"/>
</dbReference>
<evidence type="ECO:0000256" key="1">
    <source>
        <dbReference type="ARBA" id="ARBA00004651"/>
    </source>
</evidence>